<keyword evidence="1" id="KW-0597">Phosphoprotein</keyword>
<dbReference type="SMART" id="SM00448">
    <property type="entry name" value="REC"/>
    <property type="match status" value="1"/>
</dbReference>
<dbReference type="SUPFAM" id="SSF52172">
    <property type="entry name" value="CheY-like"/>
    <property type="match status" value="1"/>
</dbReference>
<dbReference type="STRING" id="342108.amb2638"/>
<protein>
    <submittedName>
        <fullName evidence="3">FOG: CheY-like receiver</fullName>
    </submittedName>
</protein>
<evidence type="ECO:0000313" key="4">
    <source>
        <dbReference type="Proteomes" id="UP000007058"/>
    </source>
</evidence>
<evidence type="ECO:0000259" key="2">
    <source>
        <dbReference type="PROSITE" id="PS50110"/>
    </source>
</evidence>
<dbReference type="KEGG" id="mag:amb2638"/>
<dbReference type="Proteomes" id="UP000007058">
    <property type="component" value="Chromosome"/>
</dbReference>
<dbReference type="AlphaFoldDB" id="Q2W3Y3"/>
<evidence type="ECO:0000313" key="3">
    <source>
        <dbReference type="EMBL" id="BAE51442.1"/>
    </source>
</evidence>
<dbReference type="GO" id="GO:0000160">
    <property type="term" value="P:phosphorelay signal transduction system"/>
    <property type="evidence" value="ECO:0007669"/>
    <property type="project" value="InterPro"/>
</dbReference>
<dbReference type="PANTHER" id="PTHR43228:SF1">
    <property type="entry name" value="TWO-COMPONENT RESPONSE REGULATOR ARR22"/>
    <property type="match status" value="1"/>
</dbReference>
<feature type="modified residue" description="4-aspartylphosphate" evidence="1">
    <location>
        <position position="55"/>
    </location>
</feature>
<dbReference type="InterPro" id="IPR011006">
    <property type="entry name" value="CheY-like_superfamily"/>
</dbReference>
<dbReference type="Pfam" id="PF00072">
    <property type="entry name" value="Response_reg"/>
    <property type="match status" value="1"/>
</dbReference>
<evidence type="ECO:0000256" key="1">
    <source>
        <dbReference type="PROSITE-ProRule" id="PRU00169"/>
    </source>
</evidence>
<dbReference type="HOGENOM" id="CLU_000445_69_15_5"/>
<dbReference type="EMBL" id="AP007255">
    <property type="protein sequence ID" value="BAE51442.1"/>
    <property type="molecule type" value="Genomic_DNA"/>
</dbReference>
<dbReference type="InterPro" id="IPR052048">
    <property type="entry name" value="ST_Response_Regulator"/>
</dbReference>
<proteinExistence type="predicted"/>
<name>Q2W3Y3_PARM1</name>
<dbReference type="InterPro" id="IPR001789">
    <property type="entry name" value="Sig_transdc_resp-reg_receiver"/>
</dbReference>
<reference evidence="3 4" key="1">
    <citation type="journal article" date="2005" name="DNA Res.">
        <title>Complete genome sequence of the facultative anaerobic magnetotactic bacterium Magnetospirillum sp. strain AMB-1.</title>
        <authorList>
            <person name="Matsunaga T."/>
            <person name="Okamura Y."/>
            <person name="Fukuda Y."/>
            <person name="Wahyudi A.T."/>
            <person name="Murase Y."/>
            <person name="Takeyama H."/>
        </authorList>
    </citation>
    <scope>NUCLEOTIDE SEQUENCE [LARGE SCALE GENOMIC DNA]</scope>
    <source>
        <strain evidence="4">ATCC 700264 / AMB-1</strain>
    </source>
</reference>
<organism evidence="3 4">
    <name type="scientific">Paramagnetospirillum magneticum (strain ATCC 700264 / AMB-1)</name>
    <name type="common">Magnetospirillum magneticum</name>
    <dbReference type="NCBI Taxonomy" id="342108"/>
    <lineage>
        <taxon>Bacteria</taxon>
        <taxon>Pseudomonadati</taxon>
        <taxon>Pseudomonadota</taxon>
        <taxon>Alphaproteobacteria</taxon>
        <taxon>Rhodospirillales</taxon>
        <taxon>Magnetospirillaceae</taxon>
        <taxon>Paramagnetospirillum</taxon>
    </lineage>
</organism>
<accession>Q2W3Y3</accession>
<dbReference type="PROSITE" id="PS50110">
    <property type="entry name" value="RESPONSE_REGULATORY"/>
    <property type="match status" value="1"/>
</dbReference>
<dbReference type="PANTHER" id="PTHR43228">
    <property type="entry name" value="TWO-COMPONENT RESPONSE REGULATOR"/>
    <property type="match status" value="1"/>
</dbReference>
<keyword evidence="4" id="KW-1185">Reference proteome</keyword>
<gene>
    <name evidence="3" type="ordered locus">amb2638</name>
</gene>
<sequence>MSALKVLIVDDSLIAVKKLTLMLEGLGHQVVGTAGTGAEAVEAYRATNPDLVTMDITMPDMDGVEATARIIGEFPSARIIMVTSHGQERMVIDSLDAGAKGYVLKPVRTEKLSDMIDKVIIRST</sequence>
<dbReference type="OrthoDB" id="5292887at2"/>
<feature type="domain" description="Response regulatory" evidence="2">
    <location>
        <begin position="5"/>
        <end position="120"/>
    </location>
</feature>
<dbReference type="Gene3D" id="3.40.50.2300">
    <property type="match status" value="1"/>
</dbReference>